<accession>K0RGM3</accession>
<protein>
    <submittedName>
        <fullName evidence="2">Uncharacterized protein</fullName>
    </submittedName>
</protein>
<evidence type="ECO:0000313" key="2">
    <source>
        <dbReference type="EMBL" id="EJK52883.1"/>
    </source>
</evidence>
<dbReference type="AlphaFoldDB" id="K0RGM3"/>
<name>K0RGM3_THAOC</name>
<comment type="caution">
    <text evidence="2">The sequence shown here is derived from an EMBL/GenBank/DDBJ whole genome shotgun (WGS) entry which is preliminary data.</text>
</comment>
<dbReference type="Proteomes" id="UP000266841">
    <property type="component" value="Unassembled WGS sequence"/>
</dbReference>
<evidence type="ECO:0000313" key="3">
    <source>
        <dbReference type="Proteomes" id="UP000266841"/>
    </source>
</evidence>
<keyword evidence="3" id="KW-1185">Reference proteome</keyword>
<organism evidence="2 3">
    <name type="scientific">Thalassiosira oceanica</name>
    <name type="common">Marine diatom</name>
    <dbReference type="NCBI Taxonomy" id="159749"/>
    <lineage>
        <taxon>Eukaryota</taxon>
        <taxon>Sar</taxon>
        <taxon>Stramenopiles</taxon>
        <taxon>Ochrophyta</taxon>
        <taxon>Bacillariophyta</taxon>
        <taxon>Coscinodiscophyceae</taxon>
        <taxon>Thalassiosirophycidae</taxon>
        <taxon>Thalassiosirales</taxon>
        <taxon>Thalassiosiraceae</taxon>
        <taxon>Thalassiosira</taxon>
    </lineage>
</organism>
<feature type="region of interest" description="Disordered" evidence="1">
    <location>
        <begin position="1"/>
        <end position="47"/>
    </location>
</feature>
<gene>
    <name evidence="2" type="ORF">THAOC_27792</name>
</gene>
<reference evidence="2 3" key="1">
    <citation type="journal article" date="2012" name="Genome Biol.">
        <title>Genome and low-iron response of an oceanic diatom adapted to chronic iron limitation.</title>
        <authorList>
            <person name="Lommer M."/>
            <person name="Specht M."/>
            <person name="Roy A.S."/>
            <person name="Kraemer L."/>
            <person name="Andreson R."/>
            <person name="Gutowska M.A."/>
            <person name="Wolf J."/>
            <person name="Bergner S.V."/>
            <person name="Schilhabel M.B."/>
            <person name="Klostermeier U.C."/>
            <person name="Beiko R.G."/>
            <person name="Rosenstiel P."/>
            <person name="Hippler M."/>
            <person name="Laroche J."/>
        </authorList>
    </citation>
    <scope>NUCLEOTIDE SEQUENCE [LARGE SCALE GENOMIC DNA]</scope>
    <source>
        <strain evidence="2 3">CCMP1005</strain>
    </source>
</reference>
<sequence>MFWADAVGTATRSNPNDGRREKSAARGDRGPWFSREGRSQPSEGVRRRTARFWKAEIKAVPTVPSTTYGSGFCIQNYVLYLKMSLRAALFGGAQAKRYKGRTDAWEQFCGLGRGPWCHNCVGFGASQAA</sequence>
<feature type="compositionally biased region" description="Basic and acidic residues" evidence="1">
    <location>
        <begin position="17"/>
        <end position="29"/>
    </location>
</feature>
<proteinExistence type="predicted"/>
<dbReference type="EMBL" id="AGNL01039054">
    <property type="protein sequence ID" value="EJK52883.1"/>
    <property type="molecule type" value="Genomic_DNA"/>
</dbReference>
<evidence type="ECO:0000256" key="1">
    <source>
        <dbReference type="SAM" id="MobiDB-lite"/>
    </source>
</evidence>